<name>A0A9X6Q1A7_BACTU</name>
<dbReference type="SUPFAM" id="SSF53474">
    <property type="entry name" value="alpha/beta-Hydrolases"/>
    <property type="match status" value="1"/>
</dbReference>
<dbReference type="RefSeq" id="WP_053514240.1">
    <property type="nucleotide sequence ID" value="NZ_CAKJXA010000007.1"/>
</dbReference>
<dbReference type="Gene3D" id="3.40.50.1820">
    <property type="entry name" value="alpha/beta hydrolase"/>
    <property type="match status" value="1"/>
</dbReference>
<dbReference type="PANTHER" id="PTHR15394:SF3">
    <property type="entry name" value="SERINE HYDROLASE RBBP9"/>
    <property type="match status" value="1"/>
</dbReference>
<dbReference type="GO" id="GO:0016787">
    <property type="term" value="F:hydrolase activity"/>
    <property type="evidence" value="ECO:0007669"/>
    <property type="project" value="UniProtKB-KW"/>
</dbReference>
<evidence type="ECO:0000313" key="2">
    <source>
        <dbReference type="Proteomes" id="UP000194551"/>
    </source>
</evidence>
<dbReference type="EMBL" id="NFEM01000131">
    <property type="protein sequence ID" value="OTZ96309.1"/>
    <property type="molecule type" value="Genomic_DNA"/>
</dbReference>
<accession>A0A9X6Q1A7</accession>
<dbReference type="Proteomes" id="UP000194551">
    <property type="component" value="Unassembled WGS sequence"/>
</dbReference>
<proteinExistence type="predicted"/>
<dbReference type="InterPro" id="IPR029058">
    <property type="entry name" value="AB_hydrolase_fold"/>
</dbReference>
<gene>
    <name evidence="1" type="ORF">BK774_27335</name>
</gene>
<comment type="caution">
    <text evidence="1">The sequence shown here is derived from an EMBL/GenBank/DDBJ whole genome shotgun (WGS) entry which is preliminary data.</text>
</comment>
<keyword evidence="1" id="KW-0378">Hydrolase</keyword>
<evidence type="ECO:0000313" key="1">
    <source>
        <dbReference type="EMBL" id="OTZ96309.1"/>
    </source>
</evidence>
<dbReference type="PANTHER" id="PTHR15394">
    <property type="entry name" value="SERINE HYDROLASE RBBP9"/>
    <property type="match status" value="1"/>
</dbReference>
<organism evidence="1 2">
    <name type="scientific">Bacillus thuringiensis</name>
    <dbReference type="NCBI Taxonomy" id="1428"/>
    <lineage>
        <taxon>Bacteria</taxon>
        <taxon>Bacillati</taxon>
        <taxon>Bacillota</taxon>
        <taxon>Bacilli</taxon>
        <taxon>Bacillales</taxon>
        <taxon>Bacillaceae</taxon>
        <taxon>Bacillus</taxon>
        <taxon>Bacillus cereus group</taxon>
    </lineage>
</organism>
<dbReference type="InterPro" id="IPR010662">
    <property type="entry name" value="RBBP9/YdeN"/>
</dbReference>
<dbReference type="AlphaFoldDB" id="A0A9X6Q1A7"/>
<protein>
    <submittedName>
        <fullName evidence="1">Hydrolase</fullName>
    </submittedName>
</protein>
<sequence length="187" mass="21025">MGKQVYIIHGYTASPTSHWFPWLKEQFSDDETQVSILQLPNSSNPKKEEWLETLATEIKSIDSETYFVAHSLGCITLLSYLNQLNTLPNFGGFILVSGFSEFIPTIPSLASFTEEIINYKKINAATKSRVVVAAKDDSIIPFQFSQSLSHQLDASFSSLEKGGHFLEDDGFTTFPLVYNTLHTMMKK</sequence>
<reference evidence="1 2" key="1">
    <citation type="submission" date="2016-10" db="EMBL/GenBank/DDBJ databases">
        <title>Comparative genomics of Bacillus thuringiensis reveals a path to pathogens against multiple invertebrate hosts.</title>
        <authorList>
            <person name="Zheng J."/>
            <person name="Gao Q."/>
            <person name="Liu H."/>
            <person name="Peng D."/>
            <person name="Ruan L."/>
            <person name="Sun M."/>
        </authorList>
    </citation>
    <scope>NUCLEOTIDE SEQUENCE [LARGE SCALE GENOMIC DNA]</scope>
    <source>
        <strain evidence="1">HD5</strain>
    </source>
</reference>
<dbReference type="Pfam" id="PF06821">
    <property type="entry name" value="Ser_hydrolase"/>
    <property type="match status" value="1"/>
</dbReference>